<evidence type="ECO:0000256" key="2">
    <source>
        <dbReference type="SAM" id="Phobius"/>
    </source>
</evidence>
<feature type="transmembrane region" description="Helical" evidence="2">
    <location>
        <begin position="140"/>
        <end position="158"/>
    </location>
</feature>
<dbReference type="Proteomes" id="UP000193411">
    <property type="component" value="Unassembled WGS sequence"/>
</dbReference>
<feature type="transmembrane region" description="Helical" evidence="2">
    <location>
        <begin position="450"/>
        <end position="472"/>
    </location>
</feature>
<name>A0A1Y2HHR9_9FUNG</name>
<dbReference type="AlphaFoldDB" id="A0A1Y2HHR9"/>
<evidence type="ECO:0000313" key="3">
    <source>
        <dbReference type="EMBL" id="ORZ34147.1"/>
    </source>
</evidence>
<feature type="region of interest" description="Disordered" evidence="1">
    <location>
        <begin position="481"/>
        <end position="546"/>
    </location>
</feature>
<gene>
    <name evidence="3" type="ORF">BCR44DRAFT_1486082</name>
</gene>
<reference evidence="3 4" key="1">
    <citation type="submission" date="2016-07" db="EMBL/GenBank/DDBJ databases">
        <title>Pervasive Adenine N6-methylation of Active Genes in Fungi.</title>
        <authorList>
            <consortium name="DOE Joint Genome Institute"/>
            <person name="Mondo S.J."/>
            <person name="Dannebaum R.O."/>
            <person name="Kuo R.C."/>
            <person name="Labutti K."/>
            <person name="Haridas S."/>
            <person name="Kuo A."/>
            <person name="Salamov A."/>
            <person name="Ahrendt S.R."/>
            <person name="Lipzen A."/>
            <person name="Sullivan W."/>
            <person name="Andreopoulos W.B."/>
            <person name="Clum A."/>
            <person name="Lindquist E."/>
            <person name="Daum C."/>
            <person name="Ramamoorthy G.K."/>
            <person name="Gryganskyi A."/>
            <person name="Culley D."/>
            <person name="Magnuson J.K."/>
            <person name="James T.Y."/>
            <person name="O'Malley M.A."/>
            <person name="Stajich J.E."/>
            <person name="Spatafora J.W."/>
            <person name="Visel A."/>
            <person name="Grigoriev I.V."/>
        </authorList>
    </citation>
    <scope>NUCLEOTIDE SEQUENCE [LARGE SCALE GENOMIC DNA]</scope>
    <source>
        <strain evidence="3 4">PL171</strain>
    </source>
</reference>
<comment type="caution">
    <text evidence="3">The sequence shown here is derived from an EMBL/GenBank/DDBJ whole genome shotgun (WGS) entry which is preliminary data.</text>
</comment>
<dbReference type="EMBL" id="MCFL01000030">
    <property type="protein sequence ID" value="ORZ34147.1"/>
    <property type="molecule type" value="Genomic_DNA"/>
</dbReference>
<accession>A0A1Y2HHR9</accession>
<keyword evidence="2" id="KW-1133">Transmembrane helix</keyword>
<dbReference type="PANTHER" id="PTHR34993:SF1">
    <property type="entry name" value="TRANSMEMBRANE PROTEIN"/>
    <property type="match status" value="1"/>
</dbReference>
<feature type="compositionally biased region" description="Basic and acidic residues" evidence="1">
    <location>
        <begin position="531"/>
        <end position="540"/>
    </location>
</feature>
<keyword evidence="2" id="KW-0812">Transmembrane</keyword>
<feature type="transmembrane region" description="Helical" evidence="2">
    <location>
        <begin position="299"/>
        <end position="320"/>
    </location>
</feature>
<evidence type="ECO:0000256" key="1">
    <source>
        <dbReference type="SAM" id="MobiDB-lite"/>
    </source>
</evidence>
<feature type="transmembrane region" description="Helical" evidence="2">
    <location>
        <begin position="29"/>
        <end position="46"/>
    </location>
</feature>
<keyword evidence="4" id="KW-1185">Reference proteome</keyword>
<feature type="compositionally biased region" description="Acidic residues" evidence="1">
    <location>
        <begin position="497"/>
        <end position="530"/>
    </location>
</feature>
<sequence>MTFSRFQGAVLLFLPQTQFSIQTSIAQYLLIGGICLEVLIASYHGYRWYRRRRKAKKANRIQPDEDIPQGEDDVNEEHEMTVDMGKSAKQQQPTSAVVKATANFEDDDEDDGNSAHVNLDAIRKKDRAAKKPFLIQMRNFLIAFIGIGSGILINGSFLPDLCFLAAPNPSETDTDLMPSFRSGHFNNRVKYLANKNCIKLVLFALGLMYIPMSSQILSTFMCHWVTAPVGSEFVHRNTALTMDSILSDFSKTTFNGTAVTSCGFRSDQCSIIADLCPETTDLRLAADQSLSCLAEIYPFYLPGAIISLATIIIGIPWLYYKLIRVSHKFVAALPVGQDLPPQERWNLQCRLTTSSCKSLFVMFEMKWRYYKLATLVHKLLIVAVLIFGSSASFAVICALTATHSLFAVTSISSRPYVRKVEDLLAIVCLLVNVGNAVVTLLIALSFSIPSWGATLVAGLNIACPVLALIIGFRAEMKETRQRKEKEELERQGRQAAGEDDDSLRELTSGDEDDSQQQKEAEEEGEEEQYYEDSRDEREGNLELGRPTTADIQMVDAMDQELDTRLLRILVNSFLVLGFGAFVGAAVALCSFDLLISIHVDSIGLQSHDPRPGICRLRVLVAVYIQLLLPVQACDQPERKLTNNTITSVTEEWKCKAKSGTKKHVYKLRTRRANGEDGLTMRPYCSTQFNSAVIAGTPALNTATGKVQVRAATGVALTNTQLTYLW</sequence>
<evidence type="ECO:0000313" key="4">
    <source>
        <dbReference type="Proteomes" id="UP000193411"/>
    </source>
</evidence>
<evidence type="ECO:0008006" key="5">
    <source>
        <dbReference type="Google" id="ProtNLM"/>
    </source>
</evidence>
<dbReference type="PANTHER" id="PTHR34993">
    <property type="entry name" value="TRANSMEMBRANE PROTEIN"/>
    <property type="match status" value="1"/>
</dbReference>
<dbReference type="OrthoDB" id="5562302at2759"/>
<keyword evidence="2" id="KW-0472">Membrane</keyword>
<organism evidence="3 4">
    <name type="scientific">Catenaria anguillulae PL171</name>
    <dbReference type="NCBI Taxonomy" id="765915"/>
    <lineage>
        <taxon>Eukaryota</taxon>
        <taxon>Fungi</taxon>
        <taxon>Fungi incertae sedis</taxon>
        <taxon>Blastocladiomycota</taxon>
        <taxon>Blastocladiomycetes</taxon>
        <taxon>Blastocladiales</taxon>
        <taxon>Catenariaceae</taxon>
        <taxon>Catenaria</taxon>
    </lineage>
</organism>
<proteinExistence type="predicted"/>
<feature type="transmembrane region" description="Helical" evidence="2">
    <location>
        <begin position="573"/>
        <end position="595"/>
    </location>
</feature>
<protein>
    <recommendedName>
        <fullName evidence="5">TRP C-terminal domain-containing protein</fullName>
    </recommendedName>
</protein>
<feature type="transmembrane region" description="Helical" evidence="2">
    <location>
        <begin position="423"/>
        <end position="444"/>
    </location>
</feature>
<feature type="compositionally biased region" description="Basic and acidic residues" evidence="1">
    <location>
        <begin position="481"/>
        <end position="492"/>
    </location>
</feature>